<accession>A0ABD3GV59</accession>
<dbReference type="EMBL" id="JBJQOH010000006">
    <property type="protein sequence ID" value="KAL3682302.1"/>
    <property type="molecule type" value="Genomic_DNA"/>
</dbReference>
<sequence>MSNEVEGDEINDDRALIRTSMDEFITTKSPLLADPDDDEESELMDVKMRDELKPVWTLESLVHNAALSETEILLQIGHWRDQEREVSRKIEVLFEEYTELVVQESEMIKKCISLHKQKKGLEASMQKLQAEAACCRAQLGKKERQLKGAHKYLDWTRKVFLRRSEKGDLALQKADAQRQKYFELLGMQKFIIKNFKRKFCLK</sequence>
<proteinExistence type="predicted"/>
<keyword evidence="3" id="KW-1185">Reference proteome</keyword>
<gene>
    <name evidence="2" type="ORF">R1sor_000324</name>
</gene>
<protein>
    <submittedName>
        <fullName evidence="2">Uncharacterized protein</fullName>
    </submittedName>
</protein>
<name>A0ABD3GV59_9MARC</name>
<evidence type="ECO:0000256" key="1">
    <source>
        <dbReference type="SAM" id="Coils"/>
    </source>
</evidence>
<dbReference type="Proteomes" id="UP001633002">
    <property type="component" value="Unassembled WGS sequence"/>
</dbReference>
<evidence type="ECO:0000313" key="3">
    <source>
        <dbReference type="Proteomes" id="UP001633002"/>
    </source>
</evidence>
<dbReference type="AlphaFoldDB" id="A0ABD3GV59"/>
<feature type="coiled-coil region" evidence="1">
    <location>
        <begin position="111"/>
        <end position="145"/>
    </location>
</feature>
<organism evidence="2 3">
    <name type="scientific">Riccia sorocarpa</name>
    <dbReference type="NCBI Taxonomy" id="122646"/>
    <lineage>
        <taxon>Eukaryota</taxon>
        <taxon>Viridiplantae</taxon>
        <taxon>Streptophyta</taxon>
        <taxon>Embryophyta</taxon>
        <taxon>Marchantiophyta</taxon>
        <taxon>Marchantiopsida</taxon>
        <taxon>Marchantiidae</taxon>
        <taxon>Marchantiales</taxon>
        <taxon>Ricciaceae</taxon>
        <taxon>Riccia</taxon>
    </lineage>
</organism>
<keyword evidence="1" id="KW-0175">Coiled coil</keyword>
<comment type="caution">
    <text evidence="2">The sequence shown here is derived from an EMBL/GenBank/DDBJ whole genome shotgun (WGS) entry which is preliminary data.</text>
</comment>
<evidence type="ECO:0000313" key="2">
    <source>
        <dbReference type="EMBL" id="KAL3682302.1"/>
    </source>
</evidence>
<reference evidence="2 3" key="1">
    <citation type="submission" date="2024-09" db="EMBL/GenBank/DDBJ databases">
        <title>Chromosome-scale assembly of Riccia sorocarpa.</title>
        <authorList>
            <person name="Paukszto L."/>
        </authorList>
    </citation>
    <scope>NUCLEOTIDE SEQUENCE [LARGE SCALE GENOMIC DNA]</scope>
    <source>
        <strain evidence="2">LP-2024</strain>
        <tissue evidence="2">Aerial parts of the thallus</tissue>
    </source>
</reference>